<proteinExistence type="predicted"/>
<evidence type="ECO:0000256" key="1">
    <source>
        <dbReference type="SAM" id="Phobius"/>
    </source>
</evidence>
<name>A0A0R0J4T2_SOYBN</name>
<keyword evidence="1" id="KW-1133">Transmembrane helix</keyword>
<sequence length="66" mass="7667">MDEDFRFVGDFQACNENPFLLRKWGEKIKTQQNHILVALCIMISCHYMILKTNLSLCSNTNTIAPF</sequence>
<dbReference type="EMBL" id="CM000840">
    <property type="protein sequence ID" value="KRH49854.1"/>
    <property type="molecule type" value="Genomic_DNA"/>
</dbReference>
<gene>
    <name evidence="2" type="ORF">GLYMA_07G183800</name>
</gene>
<organism evidence="2">
    <name type="scientific">Glycine max</name>
    <name type="common">Soybean</name>
    <name type="synonym">Glycine hispida</name>
    <dbReference type="NCBI Taxonomy" id="3847"/>
    <lineage>
        <taxon>Eukaryota</taxon>
        <taxon>Viridiplantae</taxon>
        <taxon>Streptophyta</taxon>
        <taxon>Embryophyta</taxon>
        <taxon>Tracheophyta</taxon>
        <taxon>Spermatophyta</taxon>
        <taxon>Magnoliopsida</taxon>
        <taxon>eudicotyledons</taxon>
        <taxon>Gunneridae</taxon>
        <taxon>Pentapetalae</taxon>
        <taxon>rosids</taxon>
        <taxon>fabids</taxon>
        <taxon>Fabales</taxon>
        <taxon>Fabaceae</taxon>
        <taxon>Papilionoideae</taxon>
        <taxon>50 kb inversion clade</taxon>
        <taxon>NPAAA clade</taxon>
        <taxon>indigoferoid/millettioid clade</taxon>
        <taxon>Phaseoleae</taxon>
        <taxon>Glycine</taxon>
        <taxon>Glycine subgen. Soja</taxon>
    </lineage>
</organism>
<feature type="transmembrane region" description="Helical" evidence="1">
    <location>
        <begin position="33"/>
        <end position="50"/>
    </location>
</feature>
<evidence type="ECO:0000313" key="2">
    <source>
        <dbReference type="EMBL" id="KRH49854.1"/>
    </source>
</evidence>
<protein>
    <submittedName>
        <fullName evidence="2 3">Uncharacterized protein</fullName>
    </submittedName>
</protein>
<keyword evidence="1" id="KW-0812">Transmembrane</keyword>
<dbReference type="AlphaFoldDB" id="A0A0R0J4T2"/>
<dbReference type="InParanoid" id="A0A0R0J4T2"/>
<dbReference type="Gramene" id="KRH49854">
    <property type="protein sequence ID" value="KRH49854"/>
    <property type="gene ID" value="GLYMA_07G183800"/>
</dbReference>
<dbReference type="EnsemblPlants" id="KRH49854">
    <property type="protein sequence ID" value="KRH49854"/>
    <property type="gene ID" value="GLYMA_07G183800"/>
</dbReference>
<reference evidence="3" key="2">
    <citation type="submission" date="2018-02" db="UniProtKB">
        <authorList>
            <consortium name="EnsemblPlants"/>
        </authorList>
    </citation>
    <scope>IDENTIFICATION</scope>
    <source>
        <strain evidence="3">Williams 82</strain>
    </source>
</reference>
<evidence type="ECO:0000313" key="3">
    <source>
        <dbReference type="EnsemblPlants" id="KRH49854"/>
    </source>
</evidence>
<reference evidence="2" key="3">
    <citation type="submission" date="2018-07" db="EMBL/GenBank/DDBJ databases">
        <title>WGS assembly of Glycine max.</title>
        <authorList>
            <person name="Schmutz J."/>
            <person name="Cannon S."/>
            <person name="Schlueter J."/>
            <person name="Ma J."/>
            <person name="Mitros T."/>
            <person name="Nelson W."/>
            <person name="Hyten D."/>
            <person name="Song Q."/>
            <person name="Thelen J."/>
            <person name="Cheng J."/>
            <person name="Xu D."/>
            <person name="Hellsten U."/>
            <person name="May G."/>
            <person name="Yu Y."/>
            <person name="Sakurai T."/>
            <person name="Umezawa T."/>
            <person name="Bhattacharyya M."/>
            <person name="Sandhu D."/>
            <person name="Valliyodan B."/>
            <person name="Lindquist E."/>
            <person name="Peto M."/>
            <person name="Grant D."/>
            <person name="Shu S."/>
            <person name="Goodstein D."/>
            <person name="Barry K."/>
            <person name="Futrell-Griggs M."/>
            <person name="Abernathy B."/>
            <person name="Du J."/>
            <person name="Tian Z."/>
            <person name="Zhu L."/>
            <person name="Gill N."/>
            <person name="Joshi T."/>
            <person name="Libault M."/>
            <person name="Sethuraman A."/>
            <person name="Zhang X."/>
            <person name="Shinozaki K."/>
            <person name="Nguyen H."/>
            <person name="Wing R."/>
            <person name="Cregan P."/>
            <person name="Specht J."/>
            <person name="Grimwood J."/>
            <person name="Rokhsar D."/>
            <person name="Stacey G."/>
            <person name="Shoemaker R."/>
            <person name="Jackson S."/>
        </authorList>
    </citation>
    <scope>NUCLEOTIDE SEQUENCE</scope>
    <source>
        <tissue evidence="2">Callus</tissue>
    </source>
</reference>
<keyword evidence="1" id="KW-0472">Membrane</keyword>
<evidence type="ECO:0000313" key="4">
    <source>
        <dbReference type="Proteomes" id="UP000008827"/>
    </source>
</evidence>
<keyword evidence="4" id="KW-1185">Reference proteome</keyword>
<accession>A0A0R0J4T2</accession>
<dbReference type="Proteomes" id="UP000008827">
    <property type="component" value="Chromosome 7"/>
</dbReference>
<reference evidence="2 3" key="1">
    <citation type="journal article" date="2010" name="Nature">
        <title>Genome sequence of the palaeopolyploid soybean.</title>
        <authorList>
            <person name="Schmutz J."/>
            <person name="Cannon S.B."/>
            <person name="Schlueter J."/>
            <person name="Ma J."/>
            <person name="Mitros T."/>
            <person name="Nelson W."/>
            <person name="Hyten D.L."/>
            <person name="Song Q."/>
            <person name="Thelen J.J."/>
            <person name="Cheng J."/>
            <person name="Xu D."/>
            <person name="Hellsten U."/>
            <person name="May G.D."/>
            <person name="Yu Y."/>
            <person name="Sakurai T."/>
            <person name="Umezawa T."/>
            <person name="Bhattacharyya M.K."/>
            <person name="Sandhu D."/>
            <person name="Valliyodan B."/>
            <person name="Lindquist E."/>
            <person name="Peto M."/>
            <person name="Grant D."/>
            <person name="Shu S."/>
            <person name="Goodstein D."/>
            <person name="Barry K."/>
            <person name="Futrell-Griggs M."/>
            <person name="Abernathy B."/>
            <person name="Du J."/>
            <person name="Tian Z."/>
            <person name="Zhu L."/>
            <person name="Gill N."/>
            <person name="Joshi T."/>
            <person name="Libault M."/>
            <person name="Sethuraman A."/>
            <person name="Zhang X.-C."/>
            <person name="Shinozaki K."/>
            <person name="Nguyen H.T."/>
            <person name="Wing R.A."/>
            <person name="Cregan P."/>
            <person name="Specht J."/>
            <person name="Grimwood J."/>
            <person name="Rokhsar D."/>
            <person name="Stacey G."/>
            <person name="Shoemaker R.C."/>
            <person name="Jackson S.A."/>
        </authorList>
    </citation>
    <scope>NUCLEOTIDE SEQUENCE</scope>
    <source>
        <strain evidence="3">cv. Williams 82</strain>
        <tissue evidence="2">Callus</tissue>
    </source>
</reference>